<protein>
    <recommendedName>
        <fullName evidence="4">Transmembrane protein</fullName>
    </recommendedName>
</protein>
<name>A0A6C1B049_9RHOO</name>
<evidence type="ECO:0000256" key="1">
    <source>
        <dbReference type="SAM" id="Phobius"/>
    </source>
</evidence>
<evidence type="ECO:0000313" key="2">
    <source>
        <dbReference type="EMBL" id="QID16753.1"/>
    </source>
</evidence>
<sequence>MTDDSRTIDVNPLPTPGLVNLAHVIYALHTLALVSGIATSATIVGSFVSGLPSIIAVILNYVKRDAVRGTWLDSHFRWQIRTFWFALLWIVLAYVMIFSIIGFFFGIAAIAVAGLWVLYRIVRGWINLSNRQMMPVPQP</sequence>
<proteinExistence type="predicted"/>
<evidence type="ECO:0000313" key="3">
    <source>
        <dbReference type="Proteomes" id="UP000501991"/>
    </source>
</evidence>
<dbReference type="Proteomes" id="UP000501991">
    <property type="component" value="Chromosome"/>
</dbReference>
<dbReference type="KEGG" id="azq:G3580_03350"/>
<keyword evidence="1" id="KW-0812">Transmembrane</keyword>
<dbReference type="EMBL" id="CP048836">
    <property type="protein sequence ID" value="QID16753.1"/>
    <property type="molecule type" value="Genomic_DNA"/>
</dbReference>
<evidence type="ECO:0008006" key="4">
    <source>
        <dbReference type="Google" id="ProtNLM"/>
    </source>
</evidence>
<dbReference type="RefSeq" id="WP_173763921.1">
    <property type="nucleotide sequence ID" value="NZ_CP048836.1"/>
</dbReference>
<feature type="transmembrane region" description="Helical" evidence="1">
    <location>
        <begin position="103"/>
        <end position="122"/>
    </location>
</feature>
<keyword evidence="1" id="KW-0472">Membrane</keyword>
<keyword evidence="1" id="KW-1133">Transmembrane helix</keyword>
<reference evidence="2 3" key="1">
    <citation type="submission" date="2020-02" db="EMBL/GenBank/DDBJ databases">
        <title>Nitrogenibacter mangrovi gen. nov., sp. nov. isolated from mangrove sediment, a denitrifying betaproteobacterium.</title>
        <authorList>
            <person name="Liao H."/>
            <person name="Tian Y."/>
        </authorList>
    </citation>
    <scope>NUCLEOTIDE SEQUENCE [LARGE SCALE GENOMIC DNA]</scope>
    <source>
        <strain evidence="2 3">M9-3-2</strain>
    </source>
</reference>
<organism evidence="2 3">
    <name type="scientific">Nitrogeniibacter mangrovi</name>
    <dbReference type="NCBI Taxonomy" id="2016596"/>
    <lineage>
        <taxon>Bacteria</taxon>
        <taxon>Pseudomonadati</taxon>
        <taxon>Pseudomonadota</taxon>
        <taxon>Betaproteobacteria</taxon>
        <taxon>Rhodocyclales</taxon>
        <taxon>Zoogloeaceae</taxon>
        <taxon>Nitrogeniibacter</taxon>
    </lineage>
</organism>
<keyword evidence="3" id="KW-1185">Reference proteome</keyword>
<dbReference type="AlphaFoldDB" id="A0A6C1B049"/>
<gene>
    <name evidence="2" type="ORF">G3580_03350</name>
</gene>
<accession>A0A6C1B049</accession>
<feature type="transmembrane region" description="Helical" evidence="1">
    <location>
        <begin position="26"/>
        <end position="59"/>
    </location>
</feature>